<feature type="compositionally biased region" description="Basic and acidic residues" evidence="6">
    <location>
        <begin position="319"/>
        <end position="331"/>
    </location>
</feature>
<dbReference type="InterPro" id="IPR002404">
    <property type="entry name" value="IRS_PTB"/>
</dbReference>
<evidence type="ECO:0000256" key="5">
    <source>
        <dbReference type="ARBA" id="ARBA00023288"/>
    </source>
</evidence>
<dbReference type="Gene3D" id="2.30.29.30">
    <property type="entry name" value="Pleckstrin-homology domain (PH domain)/Phosphotyrosine-binding domain (PTB)"/>
    <property type="match status" value="1"/>
</dbReference>
<evidence type="ECO:0000259" key="7">
    <source>
        <dbReference type="PROSITE" id="PS51064"/>
    </source>
</evidence>
<feature type="compositionally biased region" description="Basic and acidic residues" evidence="6">
    <location>
        <begin position="290"/>
        <end position="300"/>
    </location>
</feature>
<keyword evidence="9" id="KW-1185">Reference proteome</keyword>
<keyword evidence="3" id="KW-0519">Myristate</keyword>
<dbReference type="OMA" id="NAQHTEE"/>
<name>A0A7M7TG48_STRPU</name>
<dbReference type="InParanoid" id="A0A7M7TG48"/>
<feature type="region of interest" description="Disordered" evidence="6">
    <location>
        <begin position="218"/>
        <end position="238"/>
    </location>
</feature>
<dbReference type="GeneID" id="576015"/>
<evidence type="ECO:0000256" key="6">
    <source>
        <dbReference type="SAM" id="MobiDB-lite"/>
    </source>
</evidence>
<keyword evidence="5" id="KW-0449">Lipoprotein</keyword>
<dbReference type="KEGG" id="spu:576015"/>
<dbReference type="CDD" id="cd01202">
    <property type="entry name" value="PTB_FRS2"/>
    <property type="match status" value="1"/>
</dbReference>
<evidence type="ECO:0000256" key="2">
    <source>
        <dbReference type="ARBA" id="ARBA00022553"/>
    </source>
</evidence>
<reference evidence="9" key="1">
    <citation type="submission" date="2015-02" db="EMBL/GenBank/DDBJ databases">
        <title>Genome sequencing for Strongylocentrotus purpuratus.</title>
        <authorList>
            <person name="Murali S."/>
            <person name="Liu Y."/>
            <person name="Vee V."/>
            <person name="English A."/>
            <person name="Wang M."/>
            <person name="Skinner E."/>
            <person name="Han Y."/>
            <person name="Muzny D.M."/>
            <person name="Worley K.C."/>
            <person name="Gibbs R.A."/>
        </authorList>
    </citation>
    <scope>NUCLEOTIDE SEQUENCE</scope>
</reference>
<proteinExistence type="predicted"/>
<comment type="subcellular location">
    <subcellularLocation>
        <location evidence="1">Membrane</location>
    </subcellularLocation>
</comment>
<dbReference type="GO" id="GO:0016020">
    <property type="term" value="C:membrane"/>
    <property type="evidence" value="ECO:0007669"/>
    <property type="project" value="UniProtKB-SubCell"/>
</dbReference>
<dbReference type="GO" id="GO:0005104">
    <property type="term" value="F:fibroblast growth factor receptor binding"/>
    <property type="evidence" value="ECO:0000318"/>
    <property type="project" value="GO_Central"/>
</dbReference>
<feature type="compositionally biased region" description="Polar residues" evidence="6">
    <location>
        <begin position="172"/>
        <end position="183"/>
    </location>
</feature>
<dbReference type="Pfam" id="PF02174">
    <property type="entry name" value="IRS"/>
    <property type="match status" value="1"/>
</dbReference>
<dbReference type="PROSITE" id="PS51064">
    <property type="entry name" value="IRS_PTB"/>
    <property type="match status" value="1"/>
</dbReference>
<feature type="region of interest" description="Disordered" evidence="6">
    <location>
        <begin position="269"/>
        <end position="405"/>
    </location>
</feature>
<dbReference type="Proteomes" id="UP000007110">
    <property type="component" value="Unassembled WGS sequence"/>
</dbReference>
<dbReference type="GO" id="GO:0005068">
    <property type="term" value="F:transmembrane receptor protein tyrosine kinase adaptor activity"/>
    <property type="evidence" value="ECO:0000318"/>
    <property type="project" value="GO_Central"/>
</dbReference>
<reference evidence="8" key="2">
    <citation type="submission" date="2021-01" db="UniProtKB">
        <authorList>
            <consortium name="EnsemblMetazoa"/>
        </authorList>
    </citation>
    <scope>IDENTIFICATION</scope>
</reference>
<dbReference type="RefSeq" id="XP_781457.2">
    <property type="nucleotide sequence ID" value="XM_776364.4"/>
</dbReference>
<dbReference type="SMART" id="SM01244">
    <property type="entry name" value="IRS"/>
    <property type="match status" value="1"/>
</dbReference>
<dbReference type="SMART" id="SM00310">
    <property type="entry name" value="PTBI"/>
    <property type="match status" value="1"/>
</dbReference>
<evidence type="ECO:0000256" key="1">
    <source>
        <dbReference type="ARBA" id="ARBA00004370"/>
    </source>
</evidence>
<feature type="compositionally biased region" description="Polar residues" evidence="6">
    <location>
        <begin position="135"/>
        <end position="152"/>
    </location>
</feature>
<keyword evidence="4" id="KW-0472">Membrane</keyword>
<feature type="region of interest" description="Disordered" evidence="6">
    <location>
        <begin position="108"/>
        <end position="184"/>
    </location>
</feature>
<dbReference type="InterPro" id="IPR011993">
    <property type="entry name" value="PH-like_dom_sf"/>
</dbReference>
<dbReference type="GO" id="GO:0005737">
    <property type="term" value="C:cytoplasm"/>
    <property type="evidence" value="ECO:0000318"/>
    <property type="project" value="GO_Central"/>
</dbReference>
<evidence type="ECO:0000256" key="3">
    <source>
        <dbReference type="ARBA" id="ARBA00022707"/>
    </source>
</evidence>
<feature type="domain" description="IRS-type PTB" evidence="7">
    <location>
        <begin position="15"/>
        <end position="117"/>
    </location>
</feature>
<dbReference type="FunCoup" id="A0A7M7TG48">
    <property type="interactions" value="174"/>
</dbReference>
<feature type="compositionally biased region" description="Basic and acidic residues" evidence="6">
    <location>
        <begin position="359"/>
        <end position="379"/>
    </location>
</feature>
<dbReference type="AlphaFoldDB" id="A0A7M7TG48"/>
<dbReference type="EnsemblMetazoa" id="XM_776364">
    <property type="protein sequence ID" value="XP_781457"/>
    <property type="gene ID" value="LOC576015"/>
</dbReference>
<feature type="region of interest" description="Disordered" evidence="6">
    <location>
        <begin position="643"/>
        <end position="670"/>
    </location>
</feature>
<dbReference type="OrthoDB" id="6279276at2759"/>
<evidence type="ECO:0000313" key="8">
    <source>
        <dbReference type="EnsemblMetazoa" id="XP_781457"/>
    </source>
</evidence>
<sequence>MGNDVHCLRPKNGASAGLEPNCFKVRNVNESGHVVNKGYLEVTQTDLILHVVNAETVKWPLRCLRRYGHDANLFSFESGRRCATGPGIYAFKSKYAIQIFRLVQENAQHTEENATSPTTPSPTTPNLPASRASRQRSLSNDTALPPSQTMSRASSNASGVNGAAHGVANGSLSPHPSISSNVSFPPPTSPGPLYFNGNGSVSTCLRMSPISPTMQYMNSSAFGDIPESPLEGTPEDSLVNGVIPEEASSHNVSSDSFGDPALNYARLKLPSDEDKNNGGDAQQNTDDEERTNSGERKEQGEGDEEKEESRIEKNDEEVGDRGSGAKDKDESGIVAELENSGENQSDDRASGLGCDSGVGEDKMEGKPEKETNSKEEEGKAPSLVSHLNLKDDGSSKNILSGEDVEEKVDVSHVIVDEEERGKSDVRLKVKKNGKREVSDIERTTALLQDVANGNIRMKDRNVDADSQLNILVNYANLTEQQIQDVLQKLETSRNGNISPCTVCSNSSSNASQSASQRVSPLSYYANLDTAGELPPNWQPNGFHSYPELRTPRSTSSKGSTGSEFTFEVSRGSCSPVDHNYANLDTLPEVQPLRHSLSSNGAATNGAGNWMILQPPPKGKVNYIQLDFDENDQPIFTNINKTLRRSMSSSTSTTPPKTPVSPPTEIVPTVPGSKNDIYARIDIEKTVALANTHRQVEGDTDISTRRTRHDVWPDNKIR</sequence>
<dbReference type="InterPro" id="IPR050996">
    <property type="entry name" value="Docking_Protein_DOK"/>
</dbReference>
<accession>A0A7M7TG48</accession>
<protein>
    <recommendedName>
        <fullName evidence="7">IRS-type PTB domain-containing protein</fullName>
    </recommendedName>
</protein>
<evidence type="ECO:0000313" key="9">
    <source>
        <dbReference type="Proteomes" id="UP000007110"/>
    </source>
</evidence>
<dbReference type="InterPro" id="IPR038742">
    <property type="entry name" value="FRS2_PTB"/>
</dbReference>
<dbReference type="PANTHER" id="PTHR21258">
    <property type="entry name" value="DOCKING PROTEIN RELATED"/>
    <property type="match status" value="1"/>
</dbReference>
<feature type="compositionally biased region" description="Low complexity" evidence="6">
    <location>
        <begin position="153"/>
        <end position="171"/>
    </location>
</feature>
<keyword evidence="2" id="KW-0597">Phosphoprotein</keyword>
<dbReference type="GO" id="GO:0008543">
    <property type="term" value="P:fibroblast growth factor receptor signaling pathway"/>
    <property type="evidence" value="ECO:0000318"/>
    <property type="project" value="GO_Central"/>
</dbReference>
<dbReference type="SUPFAM" id="SSF50729">
    <property type="entry name" value="PH domain-like"/>
    <property type="match status" value="1"/>
</dbReference>
<evidence type="ECO:0000256" key="4">
    <source>
        <dbReference type="ARBA" id="ARBA00023136"/>
    </source>
</evidence>
<organism evidence="8 9">
    <name type="scientific">Strongylocentrotus purpuratus</name>
    <name type="common">Purple sea urchin</name>
    <dbReference type="NCBI Taxonomy" id="7668"/>
    <lineage>
        <taxon>Eukaryota</taxon>
        <taxon>Metazoa</taxon>
        <taxon>Echinodermata</taxon>
        <taxon>Eleutherozoa</taxon>
        <taxon>Echinozoa</taxon>
        <taxon>Echinoidea</taxon>
        <taxon>Euechinoidea</taxon>
        <taxon>Echinacea</taxon>
        <taxon>Camarodonta</taxon>
        <taxon>Echinidea</taxon>
        <taxon>Strongylocentrotidae</taxon>
        <taxon>Strongylocentrotus</taxon>
    </lineage>
</organism>
<dbReference type="PANTHER" id="PTHR21258:SF55">
    <property type="entry name" value="FI23523P1"/>
    <property type="match status" value="1"/>
</dbReference>